<reference evidence="2" key="1">
    <citation type="journal article" date="2022" name="Mol. Ecol. Resour.">
        <title>The genomes of chicory, endive, great burdock and yacon provide insights into Asteraceae palaeo-polyploidization history and plant inulin production.</title>
        <authorList>
            <person name="Fan W."/>
            <person name="Wang S."/>
            <person name="Wang H."/>
            <person name="Wang A."/>
            <person name="Jiang F."/>
            <person name="Liu H."/>
            <person name="Zhao H."/>
            <person name="Xu D."/>
            <person name="Zhang Y."/>
        </authorList>
    </citation>
    <scope>NUCLEOTIDE SEQUENCE [LARGE SCALE GENOMIC DNA]</scope>
    <source>
        <strain evidence="2">cv. Niubang</strain>
    </source>
</reference>
<accession>A0ACB8Y902</accession>
<proteinExistence type="predicted"/>
<organism evidence="1 2">
    <name type="scientific">Arctium lappa</name>
    <name type="common">Greater burdock</name>
    <name type="synonym">Lappa major</name>
    <dbReference type="NCBI Taxonomy" id="4217"/>
    <lineage>
        <taxon>Eukaryota</taxon>
        <taxon>Viridiplantae</taxon>
        <taxon>Streptophyta</taxon>
        <taxon>Embryophyta</taxon>
        <taxon>Tracheophyta</taxon>
        <taxon>Spermatophyta</taxon>
        <taxon>Magnoliopsida</taxon>
        <taxon>eudicotyledons</taxon>
        <taxon>Gunneridae</taxon>
        <taxon>Pentapetalae</taxon>
        <taxon>asterids</taxon>
        <taxon>campanulids</taxon>
        <taxon>Asterales</taxon>
        <taxon>Asteraceae</taxon>
        <taxon>Carduoideae</taxon>
        <taxon>Cardueae</taxon>
        <taxon>Arctiinae</taxon>
        <taxon>Arctium</taxon>
    </lineage>
</organism>
<sequence length="162" mass="17538">MLLPADQAATLLLALSRYRSVRISQVPSVSSLRFLFERVEANNMSITHRGLVRTEGQCPSNLSGPTCEATGAAAFLNEVYPNRISTSQIRRGLSSGAGRRGPGCTSDWHIGEWLPGFLGLVFSVFSLVHAGVLLASGDIDPKLEYGPCAVFLLYHDESIDLM</sequence>
<gene>
    <name evidence="1" type="ORF">L6452_36112</name>
</gene>
<dbReference type="Proteomes" id="UP001055879">
    <property type="component" value="Linkage Group LG13"/>
</dbReference>
<evidence type="ECO:0000313" key="2">
    <source>
        <dbReference type="Proteomes" id="UP001055879"/>
    </source>
</evidence>
<name>A0ACB8Y902_ARCLA</name>
<dbReference type="EMBL" id="CM042059">
    <property type="protein sequence ID" value="KAI3681321.1"/>
    <property type="molecule type" value="Genomic_DNA"/>
</dbReference>
<evidence type="ECO:0000313" key="1">
    <source>
        <dbReference type="EMBL" id="KAI3681321.1"/>
    </source>
</evidence>
<comment type="caution">
    <text evidence="1">The sequence shown here is derived from an EMBL/GenBank/DDBJ whole genome shotgun (WGS) entry which is preliminary data.</text>
</comment>
<reference evidence="1 2" key="2">
    <citation type="journal article" date="2022" name="Mol. Ecol. Resour.">
        <title>The genomes of chicory, endive, great burdock and yacon provide insights into Asteraceae paleo-polyploidization history and plant inulin production.</title>
        <authorList>
            <person name="Fan W."/>
            <person name="Wang S."/>
            <person name="Wang H."/>
            <person name="Wang A."/>
            <person name="Jiang F."/>
            <person name="Liu H."/>
            <person name="Zhao H."/>
            <person name="Xu D."/>
            <person name="Zhang Y."/>
        </authorList>
    </citation>
    <scope>NUCLEOTIDE SEQUENCE [LARGE SCALE GENOMIC DNA]</scope>
    <source>
        <strain evidence="2">cv. Niubang</strain>
    </source>
</reference>
<protein>
    <submittedName>
        <fullName evidence="1">Uncharacterized protein</fullName>
    </submittedName>
</protein>
<keyword evidence="2" id="KW-1185">Reference proteome</keyword>